<dbReference type="InterPro" id="IPR042849">
    <property type="entry name" value="ARHGEF33"/>
</dbReference>
<feature type="compositionally biased region" description="Basic residues" evidence="2">
    <location>
        <begin position="681"/>
        <end position="690"/>
    </location>
</feature>
<evidence type="ECO:0000256" key="1">
    <source>
        <dbReference type="SAM" id="Coils"/>
    </source>
</evidence>
<dbReference type="GeneID" id="106181521"/>
<dbReference type="CDD" id="cd00160">
    <property type="entry name" value="RhoGEF"/>
    <property type="match status" value="1"/>
</dbReference>
<feature type="coiled-coil region" evidence="1">
    <location>
        <begin position="70"/>
        <end position="139"/>
    </location>
</feature>
<dbReference type="Proteomes" id="UP000085678">
    <property type="component" value="Unplaced"/>
</dbReference>
<gene>
    <name evidence="5 6 7" type="primary">LOC106181521</name>
</gene>
<dbReference type="RefSeq" id="XP_013421380.1">
    <property type="nucleotide sequence ID" value="XM_013565926.1"/>
</dbReference>
<dbReference type="RefSeq" id="XP_013421385.1">
    <property type="nucleotide sequence ID" value="XM_013565931.1"/>
</dbReference>
<reference evidence="5 6" key="1">
    <citation type="submission" date="2025-04" db="UniProtKB">
        <authorList>
            <consortium name="RefSeq"/>
        </authorList>
    </citation>
    <scope>IDENTIFICATION</scope>
    <source>
        <tissue evidence="5 6">Gonads</tissue>
    </source>
</reference>
<dbReference type="SUPFAM" id="SSF48065">
    <property type="entry name" value="DBL homology domain (DH-domain)"/>
    <property type="match status" value="1"/>
</dbReference>
<keyword evidence="1" id="KW-0175">Coiled coil</keyword>
<evidence type="ECO:0000256" key="2">
    <source>
        <dbReference type="SAM" id="MobiDB-lite"/>
    </source>
</evidence>
<dbReference type="InterPro" id="IPR000219">
    <property type="entry name" value="DH_dom"/>
</dbReference>
<feature type="region of interest" description="Disordered" evidence="2">
    <location>
        <begin position="944"/>
        <end position="976"/>
    </location>
</feature>
<protein>
    <submittedName>
        <fullName evidence="5">Uncharacterized protein LOC106181521 isoform X3</fullName>
    </submittedName>
    <submittedName>
        <fullName evidence="6">Uncharacterized protein LOC106181521 isoform X4</fullName>
    </submittedName>
    <submittedName>
        <fullName evidence="7">Uncharacterized protein LOC106181521 isoform X5</fullName>
    </submittedName>
</protein>
<proteinExistence type="predicted"/>
<dbReference type="Gene3D" id="1.20.900.10">
    <property type="entry name" value="Dbl homology (DH) domain"/>
    <property type="match status" value="1"/>
</dbReference>
<organism evidence="4 7">
    <name type="scientific">Lingula anatina</name>
    <name type="common">Brachiopod</name>
    <name type="synonym">Lingula unguis</name>
    <dbReference type="NCBI Taxonomy" id="7574"/>
    <lineage>
        <taxon>Eukaryota</taxon>
        <taxon>Metazoa</taxon>
        <taxon>Spiralia</taxon>
        <taxon>Lophotrochozoa</taxon>
        <taxon>Brachiopoda</taxon>
        <taxon>Linguliformea</taxon>
        <taxon>Lingulata</taxon>
        <taxon>Lingulida</taxon>
        <taxon>Linguloidea</taxon>
        <taxon>Lingulidae</taxon>
        <taxon>Lingula</taxon>
    </lineage>
</organism>
<dbReference type="OrthoDB" id="245697at2759"/>
<feature type="compositionally biased region" description="Basic residues" evidence="2">
    <location>
        <begin position="598"/>
        <end position="613"/>
    </location>
</feature>
<dbReference type="Pfam" id="PF00621">
    <property type="entry name" value="RhoGEF"/>
    <property type="match status" value="1"/>
</dbReference>
<dbReference type="PANTHER" id="PTHR46944:SF1">
    <property type="entry name" value="RHO GUANINE NUCLEOTIDE EXCHANGE FACTOR 33"/>
    <property type="match status" value="1"/>
</dbReference>
<feature type="region of interest" description="Disordered" evidence="2">
    <location>
        <begin position="853"/>
        <end position="909"/>
    </location>
</feature>
<evidence type="ECO:0000259" key="3">
    <source>
        <dbReference type="PROSITE" id="PS50010"/>
    </source>
</evidence>
<dbReference type="RefSeq" id="XP_013421386.1">
    <property type="nucleotide sequence ID" value="XM_013565932.1"/>
</dbReference>
<feature type="compositionally biased region" description="Polar residues" evidence="2">
    <location>
        <begin position="654"/>
        <end position="664"/>
    </location>
</feature>
<feature type="region of interest" description="Disordered" evidence="2">
    <location>
        <begin position="487"/>
        <end position="700"/>
    </location>
</feature>
<dbReference type="GO" id="GO:0005085">
    <property type="term" value="F:guanyl-nucleotide exchange factor activity"/>
    <property type="evidence" value="ECO:0007669"/>
    <property type="project" value="InterPro"/>
</dbReference>
<dbReference type="SMART" id="SM00325">
    <property type="entry name" value="RhoGEF"/>
    <property type="match status" value="1"/>
</dbReference>
<sequence>MDSPEPQDDDLKDELELDELCSSMPQPETEGEDLAEQLTELQSMMLELKDGFVHAMEELSKIQNGDTAVQERYEASKVEQEKQLQDIKDMVNSLKDQFQSVSSQVITANENQTHLRHQVDRLQQEREVLLQELERSGAISNQLRQKFGNGLHSSDANHVTSDHDSGVATTYRPDVSSHGDATPPMISPMVRPFIAGLQNANRPEDNFEENYDSDSSLIEAANKSLNLSRSLGQKCLDVDPSNSSDGSDNEKENVSSAQGFSSPMNRHKSSFSPKKLPPHELSIRETQRSRVARELLETERKYCSSLWTIVDTYCQPIKQSGCTGAKDISLMFPSSVSRLYSLHCNLLHKLEEKLLNWKWQCGIGDVFSRFTETNSELLGTYKIYVHDFPTAIGTINKWYRQSSRFRKVLKTCQKQPSCEGLDLTAFLLTPIQRIPRYVLLLKQLRKYTDPEHPDYYYLESALDCLGHFLAQLNNSIEHSMQLVGLDGGGAKQHRKQRNAASLRRSSSSSHDGFPLSSTTRDSGVHSVVDTHGGRRYQLSVFKNPGRQVGHQSDSSDFAMDPHSIPVPRDKHKSSHHMNGGTASRDSTFSHDGPNYIKNKNRDKPRKSKSKKGHRNELSFEALSTSNGTRFHAAEGEDYGSNGRNRRKNLRSKSMAEQISETSYRSRLAEGGEEDYGEAGTARKKPHRSKSSTRPASDYLSISMRDLVGETSEGSLDMEKMAPDGASFHRSLPRLPKDYGIYGEDDSVIDEPAYMPSMATKDVPTRKAQKLGLIQKSKSHGDFLQEDAASPTQSHLNIVLARSLTEAHVNNIGESGIITDGEASPSPLRKHSMQVNRTAMVSQQEFPDRVRENVWNDDPEQSYVPRDPSLVKEEKGRRRKLKEKRKDRQKQVVENLASRPVSGGGLKKKRSLRDSLRNIFFRKRGNSSKVVEIDPLGQTVDLSYLNQSGSFEEPDNGESYEFSRTFEDENGDPCSAV</sequence>
<feature type="compositionally biased region" description="Acidic residues" evidence="2">
    <location>
        <begin position="1"/>
        <end position="19"/>
    </location>
</feature>
<dbReference type="PANTHER" id="PTHR46944">
    <property type="entry name" value="RHO GUANINE NUCLEOTIDE EXCHANGE FACTOR 33"/>
    <property type="match status" value="1"/>
</dbReference>
<dbReference type="GO" id="GO:0035556">
    <property type="term" value="P:intracellular signal transduction"/>
    <property type="evidence" value="ECO:0007669"/>
    <property type="project" value="InterPro"/>
</dbReference>
<feature type="domain" description="DH" evidence="3">
    <location>
        <begin position="287"/>
        <end position="475"/>
    </location>
</feature>
<accession>A0A1S3KGM7</accession>
<feature type="region of interest" description="Disordered" evidence="2">
    <location>
        <begin position="155"/>
        <end position="187"/>
    </location>
</feature>
<dbReference type="PROSITE" id="PS00741">
    <property type="entry name" value="DH_1"/>
    <property type="match status" value="1"/>
</dbReference>
<dbReference type="InterPro" id="IPR035899">
    <property type="entry name" value="DBL_dom_sf"/>
</dbReference>
<dbReference type="PROSITE" id="PS50010">
    <property type="entry name" value="DH_2"/>
    <property type="match status" value="1"/>
</dbReference>
<feature type="compositionally biased region" description="Polar residues" evidence="2">
    <location>
        <begin position="254"/>
        <end position="264"/>
    </location>
</feature>
<keyword evidence="4" id="KW-1185">Reference proteome</keyword>
<evidence type="ECO:0000313" key="5">
    <source>
        <dbReference type="RefSeq" id="XP_013421380.1"/>
    </source>
</evidence>
<evidence type="ECO:0000313" key="7">
    <source>
        <dbReference type="RefSeq" id="XP_013421386.1"/>
    </source>
</evidence>
<feature type="region of interest" description="Disordered" evidence="2">
    <location>
        <begin position="1"/>
        <end position="33"/>
    </location>
</feature>
<dbReference type="AlphaFoldDB" id="A0A1S3KGM7"/>
<evidence type="ECO:0000313" key="4">
    <source>
        <dbReference type="Proteomes" id="UP000085678"/>
    </source>
</evidence>
<dbReference type="InterPro" id="IPR001331">
    <property type="entry name" value="GDS_CDC24_CS"/>
</dbReference>
<evidence type="ECO:0000313" key="6">
    <source>
        <dbReference type="RefSeq" id="XP_013421385.1"/>
    </source>
</evidence>
<name>A0A1S3KGM7_LINAN</name>
<feature type="region of interest" description="Disordered" evidence="2">
    <location>
        <begin position="236"/>
        <end position="284"/>
    </location>
</feature>